<feature type="signal peptide" evidence="1">
    <location>
        <begin position="1"/>
        <end position="22"/>
    </location>
</feature>
<gene>
    <name evidence="2" type="ORF">SAMN05444410_105153</name>
</gene>
<evidence type="ECO:0000256" key="1">
    <source>
        <dbReference type="SAM" id="SignalP"/>
    </source>
</evidence>
<dbReference type="AlphaFoldDB" id="A0A8X8IFJ6"/>
<comment type="caution">
    <text evidence="2">The sequence shown here is derived from an EMBL/GenBank/DDBJ whole genome shotgun (WGS) entry which is preliminary data.</text>
</comment>
<name>A0A8X8IFJ6_9BACT</name>
<dbReference type="RefSeq" id="WP_092723409.1">
    <property type="nucleotide sequence ID" value="NZ_FNNO01000005.1"/>
</dbReference>
<keyword evidence="3" id="KW-1185">Reference proteome</keyword>
<organism evidence="2 3">
    <name type="scientific">Hydrobacter penzbergensis</name>
    <dbReference type="NCBI Taxonomy" id="1235997"/>
    <lineage>
        <taxon>Bacteria</taxon>
        <taxon>Pseudomonadati</taxon>
        <taxon>Bacteroidota</taxon>
        <taxon>Chitinophagia</taxon>
        <taxon>Chitinophagales</taxon>
        <taxon>Chitinophagaceae</taxon>
        <taxon>Hydrobacter</taxon>
    </lineage>
</organism>
<feature type="chain" id="PRO_5036463180" evidence="1">
    <location>
        <begin position="23"/>
        <end position="143"/>
    </location>
</feature>
<sequence length="143" mass="15390">MKTLFNLLFVLSLAAGINNSHAAEVSYKRPSFFKGNREMHRVLQAALNRVSPGSKLERIEQITYAGTQEKSYAFVSYRSDKGIGKMVIQKQLLAGNKVAFSSVYCDGTGCDCQVTTVIGSDGGVKTGCSCSSCTMMVSNIATP</sequence>
<proteinExistence type="predicted"/>
<reference evidence="2 3" key="1">
    <citation type="submission" date="2016-10" db="EMBL/GenBank/DDBJ databases">
        <authorList>
            <person name="Varghese N."/>
            <person name="Submissions S."/>
        </authorList>
    </citation>
    <scope>NUCLEOTIDE SEQUENCE [LARGE SCALE GENOMIC DNA]</scope>
    <source>
        <strain evidence="2 3">DSM 25353</strain>
    </source>
</reference>
<keyword evidence="1" id="KW-0732">Signal</keyword>
<dbReference type="Proteomes" id="UP000198711">
    <property type="component" value="Unassembled WGS sequence"/>
</dbReference>
<accession>A0A8X8IFJ6</accession>
<evidence type="ECO:0000313" key="3">
    <source>
        <dbReference type="Proteomes" id="UP000198711"/>
    </source>
</evidence>
<protein>
    <submittedName>
        <fullName evidence="2">Uncharacterized protein</fullName>
    </submittedName>
</protein>
<evidence type="ECO:0000313" key="2">
    <source>
        <dbReference type="EMBL" id="SDW74591.1"/>
    </source>
</evidence>
<dbReference type="EMBL" id="FNNO01000005">
    <property type="protein sequence ID" value="SDW74591.1"/>
    <property type="molecule type" value="Genomic_DNA"/>
</dbReference>